<dbReference type="EMBL" id="JASWJB010000013">
    <property type="protein sequence ID" value="KAK2612664.1"/>
    <property type="molecule type" value="Genomic_DNA"/>
</dbReference>
<evidence type="ECO:0000313" key="6">
    <source>
        <dbReference type="EMBL" id="KAK2612664.1"/>
    </source>
</evidence>
<name>A0AAJ0CZV0_9HYPO</name>
<keyword evidence="1" id="KW-0805">Transcription regulation</keyword>
<protein>
    <recommendedName>
        <fullName evidence="5">Xylanolytic transcriptional activator regulatory domain-containing protein</fullName>
    </recommendedName>
</protein>
<dbReference type="InterPro" id="IPR007219">
    <property type="entry name" value="XnlR_reg_dom"/>
</dbReference>
<evidence type="ECO:0000256" key="2">
    <source>
        <dbReference type="ARBA" id="ARBA00023163"/>
    </source>
</evidence>
<keyword evidence="3" id="KW-0539">Nucleus</keyword>
<dbReference type="InterPro" id="IPR051127">
    <property type="entry name" value="Fungal_SecMet_Regulators"/>
</dbReference>
<proteinExistence type="predicted"/>
<sequence length="580" mass="64211">MFGLNLPATAGSPNEIFIAPVGSGGPMIGEPYDGDSKPLVFGKSTAAFFTQQLSTEIEFKFGQKTMGGDSRGNGEQPDLADPSLTGRRNDALDYALPSRRTADALLGIFWNLIYPIYPFLDPLSFEKDYQAIWLGSETASEESTILATLNMVFALATSVSSHVQPEQRQESAKVFYDRARAFLDGLSWDTGSIELLSYLMLTAIYLQTLDASQRCWMVVGHAIRMAESLGFHLPNSSIYKQCPRKVELARRLWHGCVLLDRVLSMTLGRPEMITTDLSTDVHLPTDMEDDAIATLLGRPIGVEGPSCLAAFYVHQLRFYKVVSDILRNVYPSNMDRHRTSADVVTILRLDNDIVAWNKNLPQGIKDSACGLVGHESLSRLAIINHVRLLHARILLFRPLLAQFCFKREGNGLESATIESLADRLVVQCSNLCLRASHQMIHVIHANLDRTTVTGPLPSWWYCVLYVYTAATVLLAERLQPVIAEGVSEYSTVNSWKYAMEILQAYARVGNSARTCTAMLQTLSSHIPPASNDETINNTVTAFDGESAMSLFEYLREDAGLYGANFDTSEVLWTNSLPGSL</sequence>
<dbReference type="Proteomes" id="UP001251528">
    <property type="component" value="Unassembled WGS sequence"/>
</dbReference>
<dbReference type="PANTHER" id="PTHR47424:SF4">
    <property type="entry name" value="ZN(II)2CYS6 TRANSCRIPTION FACTOR (EUROFUNG)"/>
    <property type="match status" value="1"/>
</dbReference>
<dbReference type="Pfam" id="PF04082">
    <property type="entry name" value="Fungal_trans"/>
    <property type="match status" value="1"/>
</dbReference>
<dbReference type="PANTHER" id="PTHR47424">
    <property type="entry name" value="REGULATORY PROTEIN GAL4"/>
    <property type="match status" value="1"/>
</dbReference>
<dbReference type="GO" id="GO:0008270">
    <property type="term" value="F:zinc ion binding"/>
    <property type="evidence" value="ECO:0007669"/>
    <property type="project" value="InterPro"/>
</dbReference>
<reference evidence="6" key="1">
    <citation type="submission" date="2023-06" db="EMBL/GenBank/DDBJ databases">
        <title>Conoideocrella luteorostrata (Hypocreales: Clavicipitaceae), a potential biocontrol fungus for elongate hemlock scale in United States Christmas tree production areas.</title>
        <authorList>
            <person name="Barrett H."/>
            <person name="Lovett B."/>
            <person name="Macias A.M."/>
            <person name="Stajich J.E."/>
            <person name="Kasson M.T."/>
        </authorList>
    </citation>
    <scope>NUCLEOTIDE SEQUENCE</scope>
    <source>
        <strain evidence="6">ARSEF 14590</strain>
    </source>
</reference>
<dbReference type="SMART" id="SM00906">
    <property type="entry name" value="Fungal_trans"/>
    <property type="match status" value="1"/>
</dbReference>
<dbReference type="GO" id="GO:0000978">
    <property type="term" value="F:RNA polymerase II cis-regulatory region sequence-specific DNA binding"/>
    <property type="evidence" value="ECO:0007669"/>
    <property type="project" value="TreeGrafter"/>
</dbReference>
<dbReference type="GO" id="GO:0000435">
    <property type="term" value="P:positive regulation of transcription from RNA polymerase II promoter by galactose"/>
    <property type="evidence" value="ECO:0007669"/>
    <property type="project" value="TreeGrafter"/>
</dbReference>
<keyword evidence="7" id="KW-1185">Reference proteome</keyword>
<evidence type="ECO:0000256" key="3">
    <source>
        <dbReference type="ARBA" id="ARBA00023242"/>
    </source>
</evidence>
<dbReference type="CDD" id="cd12148">
    <property type="entry name" value="fungal_TF_MHR"/>
    <property type="match status" value="1"/>
</dbReference>
<evidence type="ECO:0000256" key="1">
    <source>
        <dbReference type="ARBA" id="ARBA00023015"/>
    </source>
</evidence>
<feature type="region of interest" description="Disordered" evidence="4">
    <location>
        <begin position="64"/>
        <end position="86"/>
    </location>
</feature>
<feature type="domain" description="Xylanolytic transcriptional activator regulatory" evidence="5">
    <location>
        <begin position="215"/>
        <end position="290"/>
    </location>
</feature>
<evidence type="ECO:0000313" key="7">
    <source>
        <dbReference type="Proteomes" id="UP001251528"/>
    </source>
</evidence>
<accession>A0AAJ0CZV0</accession>
<dbReference type="GO" id="GO:0000981">
    <property type="term" value="F:DNA-binding transcription factor activity, RNA polymerase II-specific"/>
    <property type="evidence" value="ECO:0007669"/>
    <property type="project" value="TreeGrafter"/>
</dbReference>
<dbReference type="AlphaFoldDB" id="A0AAJ0CZV0"/>
<keyword evidence="2" id="KW-0804">Transcription</keyword>
<dbReference type="GO" id="GO:0005634">
    <property type="term" value="C:nucleus"/>
    <property type="evidence" value="ECO:0007669"/>
    <property type="project" value="TreeGrafter"/>
</dbReference>
<organism evidence="6 7">
    <name type="scientific">Conoideocrella luteorostrata</name>
    <dbReference type="NCBI Taxonomy" id="1105319"/>
    <lineage>
        <taxon>Eukaryota</taxon>
        <taxon>Fungi</taxon>
        <taxon>Dikarya</taxon>
        <taxon>Ascomycota</taxon>
        <taxon>Pezizomycotina</taxon>
        <taxon>Sordariomycetes</taxon>
        <taxon>Hypocreomycetidae</taxon>
        <taxon>Hypocreales</taxon>
        <taxon>Clavicipitaceae</taxon>
        <taxon>Conoideocrella</taxon>
    </lineage>
</organism>
<evidence type="ECO:0000256" key="4">
    <source>
        <dbReference type="SAM" id="MobiDB-lite"/>
    </source>
</evidence>
<evidence type="ECO:0000259" key="5">
    <source>
        <dbReference type="SMART" id="SM00906"/>
    </source>
</evidence>
<dbReference type="GO" id="GO:0006351">
    <property type="term" value="P:DNA-templated transcription"/>
    <property type="evidence" value="ECO:0007669"/>
    <property type="project" value="InterPro"/>
</dbReference>
<gene>
    <name evidence="6" type="ORF">QQS21_001281</name>
</gene>
<comment type="caution">
    <text evidence="6">The sequence shown here is derived from an EMBL/GenBank/DDBJ whole genome shotgun (WGS) entry which is preliminary data.</text>
</comment>